<dbReference type="InterPro" id="IPR036390">
    <property type="entry name" value="WH_DNA-bd_sf"/>
</dbReference>
<keyword evidence="1" id="KW-0805">Transcription regulation</keyword>
<dbReference type="GO" id="GO:0003677">
    <property type="term" value="F:DNA binding"/>
    <property type="evidence" value="ECO:0007669"/>
    <property type="project" value="UniProtKB-KW"/>
</dbReference>
<organism evidence="5 6">
    <name type="scientific">Filimonas zeae</name>
    <dbReference type="NCBI Taxonomy" id="1737353"/>
    <lineage>
        <taxon>Bacteria</taxon>
        <taxon>Pseudomonadati</taxon>
        <taxon>Bacteroidota</taxon>
        <taxon>Chitinophagia</taxon>
        <taxon>Chitinophagales</taxon>
        <taxon>Chitinophagaceae</taxon>
        <taxon>Filimonas</taxon>
    </lineage>
</organism>
<keyword evidence="2" id="KW-0238">DNA-binding</keyword>
<dbReference type="EMBL" id="BMIB01000003">
    <property type="protein sequence ID" value="GGH69740.1"/>
    <property type="molecule type" value="Genomic_DNA"/>
</dbReference>
<evidence type="ECO:0000313" key="6">
    <source>
        <dbReference type="Proteomes" id="UP000627292"/>
    </source>
</evidence>
<evidence type="ECO:0000313" key="5">
    <source>
        <dbReference type="EMBL" id="GGH69740.1"/>
    </source>
</evidence>
<keyword evidence="6" id="KW-1185">Reference proteome</keyword>
<protein>
    <submittedName>
        <fullName evidence="5">MarR family transcriptional regulator</fullName>
    </submittedName>
</protein>
<feature type="domain" description="HTH hxlR-type" evidence="4">
    <location>
        <begin position="21"/>
        <end position="119"/>
    </location>
</feature>
<dbReference type="PANTHER" id="PTHR33204:SF29">
    <property type="entry name" value="TRANSCRIPTIONAL REGULATOR"/>
    <property type="match status" value="1"/>
</dbReference>
<dbReference type="InterPro" id="IPR002577">
    <property type="entry name" value="HTH_HxlR"/>
</dbReference>
<evidence type="ECO:0000256" key="3">
    <source>
        <dbReference type="ARBA" id="ARBA00023163"/>
    </source>
</evidence>
<reference evidence="5" key="2">
    <citation type="submission" date="2020-09" db="EMBL/GenBank/DDBJ databases">
        <authorList>
            <person name="Sun Q."/>
            <person name="Zhou Y."/>
        </authorList>
    </citation>
    <scope>NUCLEOTIDE SEQUENCE</scope>
    <source>
        <strain evidence="5">CGMCC 1.15290</strain>
    </source>
</reference>
<dbReference type="Gene3D" id="1.10.10.10">
    <property type="entry name" value="Winged helix-like DNA-binding domain superfamily/Winged helix DNA-binding domain"/>
    <property type="match status" value="1"/>
</dbReference>
<evidence type="ECO:0000256" key="1">
    <source>
        <dbReference type="ARBA" id="ARBA00023015"/>
    </source>
</evidence>
<gene>
    <name evidence="5" type="ORF">GCM10011379_27340</name>
</gene>
<dbReference type="InterPro" id="IPR036388">
    <property type="entry name" value="WH-like_DNA-bd_sf"/>
</dbReference>
<dbReference type="Proteomes" id="UP000627292">
    <property type="component" value="Unassembled WGS sequence"/>
</dbReference>
<dbReference type="SUPFAM" id="SSF46785">
    <property type="entry name" value="Winged helix' DNA-binding domain"/>
    <property type="match status" value="1"/>
</dbReference>
<keyword evidence="3" id="KW-0804">Transcription</keyword>
<sequence length="122" mass="13857">MTVVKESSTIQQNKQFALEKCPVTYVMEKIGGYWKPIILYHLSEGDKRYSELKRAIPAITEKVLIQQLKQLEADRLVIRESKPVVPPFVTYRLSGGGQGLLPVINAMALWAFKDMDGAYQQD</sequence>
<evidence type="ECO:0000259" key="4">
    <source>
        <dbReference type="PROSITE" id="PS51118"/>
    </source>
</evidence>
<comment type="caution">
    <text evidence="5">The sequence shown here is derived from an EMBL/GenBank/DDBJ whole genome shotgun (WGS) entry which is preliminary data.</text>
</comment>
<dbReference type="PANTHER" id="PTHR33204">
    <property type="entry name" value="TRANSCRIPTIONAL REGULATOR, MARR FAMILY"/>
    <property type="match status" value="1"/>
</dbReference>
<name>A0A917MWM8_9BACT</name>
<dbReference type="Pfam" id="PF01638">
    <property type="entry name" value="HxlR"/>
    <property type="match status" value="1"/>
</dbReference>
<proteinExistence type="predicted"/>
<evidence type="ECO:0000256" key="2">
    <source>
        <dbReference type="ARBA" id="ARBA00023125"/>
    </source>
</evidence>
<accession>A0A917MWM8</accession>
<reference evidence="5" key="1">
    <citation type="journal article" date="2014" name="Int. J. Syst. Evol. Microbiol.">
        <title>Complete genome sequence of Corynebacterium casei LMG S-19264T (=DSM 44701T), isolated from a smear-ripened cheese.</title>
        <authorList>
            <consortium name="US DOE Joint Genome Institute (JGI-PGF)"/>
            <person name="Walter F."/>
            <person name="Albersmeier A."/>
            <person name="Kalinowski J."/>
            <person name="Ruckert C."/>
        </authorList>
    </citation>
    <scope>NUCLEOTIDE SEQUENCE</scope>
    <source>
        <strain evidence="5">CGMCC 1.15290</strain>
    </source>
</reference>
<dbReference type="PROSITE" id="PS51118">
    <property type="entry name" value="HTH_HXLR"/>
    <property type="match status" value="1"/>
</dbReference>
<dbReference type="AlphaFoldDB" id="A0A917MWM8"/>
<dbReference type="RefSeq" id="WP_188953128.1">
    <property type="nucleotide sequence ID" value="NZ_BMIB01000003.1"/>
</dbReference>